<reference evidence="2 3" key="1">
    <citation type="submission" date="2018-02" db="EMBL/GenBank/DDBJ databases">
        <title>8 Nocardia nova and 1 Nocardia cyriacigeorgica strain used for evolution to TMP-SMX.</title>
        <authorList>
            <person name="Mehta H."/>
            <person name="Weng J."/>
            <person name="Shamoo Y."/>
        </authorList>
    </citation>
    <scope>NUCLEOTIDE SEQUENCE [LARGE SCALE GENOMIC DNA]</scope>
    <source>
        <strain evidence="2 3">BAA2227</strain>
    </source>
</reference>
<dbReference type="RefSeq" id="WP_104362691.1">
    <property type="nucleotide sequence ID" value="NZ_PSZD01000003.1"/>
</dbReference>
<organism evidence="2 3">
    <name type="scientific">Nocardia nova</name>
    <dbReference type="NCBI Taxonomy" id="37330"/>
    <lineage>
        <taxon>Bacteria</taxon>
        <taxon>Bacillati</taxon>
        <taxon>Actinomycetota</taxon>
        <taxon>Actinomycetes</taxon>
        <taxon>Mycobacteriales</taxon>
        <taxon>Nocardiaceae</taxon>
        <taxon>Nocardia</taxon>
    </lineage>
</organism>
<dbReference type="InterPro" id="IPR036928">
    <property type="entry name" value="AS_sf"/>
</dbReference>
<dbReference type="PANTHER" id="PTHR11895:SF176">
    <property type="entry name" value="AMIDASE AMID-RELATED"/>
    <property type="match status" value="1"/>
</dbReference>
<dbReference type="Gene3D" id="3.90.1300.10">
    <property type="entry name" value="Amidase signature (AS) domain"/>
    <property type="match status" value="1"/>
</dbReference>
<dbReference type="GO" id="GO:0003824">
    <property type="term" value="F:catalytic activity"/>
    <property type="evidence" value="ECO:0007669"/>
    <property type="project" value="InterPro"/>
</dbReference>
<dbReference type="AlphaFoldDB" id="A0A2S6ABJ1"/>
<dbReference type="PROSITE" id="PS00571">
    <property type="entry name" value="AMIDASES"/>
    <property type="match status" value="1"/>
</dbReference>
<dbReference type="InterPro" id="IPR023631">
    <property type="entry name" value="Amidase_dom"/>
</dbReference>
<keyword evidence="3" id="KW-1185">Reference proteome</keyword>
<comment type="caution">
    <text evidence="2">The sequence shown here is derived from an EMBL/GenBank/DDBJ whole genome shotgun (WGS) entry which is preliminary data.</text>
</comment>
<feature type="domain" description="Amidase" evidence="1">
    <location>
        <begin position="29"/>
        <end position="451"/>
    </location>
</feature>
<evidence type="ECO:0000313" key="3">
    <source>
        <dbReference type="Proteomes" id="UP000238356"/>
    </source>
</evidence>
<dbReference type="Pfam" id="PF01425">
    <property type="entry name" value="Amidase"/>
    <property type="match status" value="1"/>
</dbReference>
<dbReference type="Proteomes" id="UP000238356">
    <property type="component" value="Unassembled WGS sequence"/>
</dbReference>
<dbReference type="InterPro" id="IPR020556">
    <property type="entry name" value="Amidase_CS"/>
</dbReference>
<dbReference type="InterPro" id="IPR000120">
    <property type="entry name" value="Amidase"/>
</dbReference>
<gene>
    <name evidence="2" type="ORF">C5F51_05815</name>
</gene>
<proteinExistence type="predicted"/>
<name>A0A2S6ABJ1_9NOCA</name>
<accession>A0A2S6ABJ1</accession>
<protein>
    <submittedName>
        <fullName evidence="2">Amidase</fullName>
    </submittedName>
</protein>
<dbReference type="PANTHER" id="PTHR11895">
    <property type="entry name" value="TRANSAMIDASE"/>
    <property type="match status" value="1"/>
</dbReference>
<dbReference type="EMBL" id="PSZD01000003">
    <property type="protein sequence ID" value="PPJ31124.1"/>
    <property type="molecule type" value="Genomic_DNA"/>
</dbReference>
<evidence type="ECO:0000259" key="1">
    <source>
        <dbReference type="Pfam" id="PF01425"/>
    </source>
</evidence>
<dbReference type="SUPFAM" id="SSF75304">
    <property type="entry name" value="Amidase signature (AS) enzymes"/>
    <property type="match status" value="1"/>
</dbReference>
<evidence type="ECO:0000313" key="2">
    <source>
        <dbReference type="EMBL" id="PPJ31124.1"/>
    </source>
</evidence>
<sequence length="472" mass="48976">MTLADPPVLSGLTEAAAALRSGETTATRLVEQALAAADAHDAALGVYLSRFDERAVAQAARIDEKLAAGVPVGPLAGIPMGIKDILAHSAAPTTAQSLVLDPGWGAAQGDCAVVRRLEEAGAVVTGKVTTMEFAIGIPDPAKPFPVPRNPWDSSRWAGGSSSGSGSGVAAGMFLGAVGTDTAGSIRIPAAFNGITGLKPTFGRVPKSGVVPLGYTLDHPGPMARSAADCALLLSVLAGYDPADPYSAHTPVDDYPGALTGDLTGLTIGVDTLDRFADGGVDPAQPQRLSDAVAVLAEAGARIVPVEVPMYRELTAVDVVVMLAEAHAYHRTALRERWADYGRATRIILAGGDAVSGPDYVQAQRVRRIGRQRMTELLSKVDLVVTPTGHLGAPAIADLDQRQPMGVLSSLHTPYWNPLGNPTLALPIGTTADGLPLSMSVSGNHFDEATVLRAGDAYQRRTTHHTEIPTALR</sequence>